<dbReference type="InterPro" id="IPR018316">
    <property type="entry name" value="Tubulin/FtsZ_2-layer-sand-dom"/>
</dbReference>
<dbReference type="InterPro" id="IPR000217">
    <property type="entry name" value="Tubulin"/>
</dbReference>
<dbReference type="Pfam" id="PF00091">
    <property type="entry name" value="Tubulin"/>
    <property type="match status" value="1"/>
</dbReference>
<feature type="region of interest" description="Disordered" evidence="7">
    <location>
        <begin position="528"/>
        <end position="548"/>
    </location>
</feature>
<keyword evidence="4" id="KW-0378">Hydrolase</keyword>
<evidence type="ECO:0000256" key="3">
    <source>
        <dbReference type="ARBA" id="ARBA00022741"/>
    </source>
</evidence>
<keyword evidence="3" id="KW-0547">Nucleotide-binding</keyword>
<keyword evidence="5" id="KW-0342">GTP-binding</keyword>
<feature type="domain" description="Tubulin/FtsZ GTPase" evidence="8">
    <location>
        <begin position="104"/>
        <end position="301"/>
    </location>
</feature>
<accession>A0A8S9ZBN4</accession>
<evidence type="ECO:0000256" key="5">
    <source>
        <dbReference type="ARBA" id="ARBA00023134"/>
    </source>
</evidence>
<proteinExistence type="inferred from homology"/>
<dbReference type="Gene3D" id="3.30.1330.20">
    <property type="entry name" value="Tubulin/FtsZ, C-terminal domain"/>
    <property type="match status" value="1"/>
</dbReference>
<dbReference type="SUPFAM" id="SSF55307">
    <property type="entry name" value="Tubulin C-terminal domain-like"/>
    <property type="match status" value="1"/>
</dbReference>
<comment type="similarity">
    <text evidence="1">Belongs to the tubulin family.</text>
</comment>
<dbReference type="Proteomes" id="UP000822476">
    <property type="component" value="Unassembled WGS sequence"/>
</dbReference>
<dbReference type="InterPro" id="IPR003008">
    <property type="entry name" value="Tubulin_FtsZ_GTPase"/>
</dbReference>
<evidence type="ECO:0000256" key="6">
    <source>
        <dbReference type="ARBA" id="ARBA00049117"/>
    </source>
</evidence>
<evidence type="ECO:0000256" key="7">
    <source>
        <dbReference type="SAM" id="MobiDB-lite"/>
    </source>
</evidence>
<evidence type="ECO:0000256" key="4">
    <source>
        <dbReference type="ARBA" id="ARBA00022801"/>
    </source>
</evidence>
<dbReference type="PRINTS" id="PR01161">
    <property type="entry name" value="TUBULIN"/>
</dbReference>
<evidence type="ECO:0000256" key="2">
    <source>
        <dbReference type="ARBA" id="ARBA00022701"/>
    </source>
</evidence>
<dbReference type="InterPro" id="IPR008280">
    <property type="entry name" value="Tub_FtsZ_C"/>
</dbReference>
<dbReference type="InterPro" id="IPR037103">
    <property type="entry name" value="Tubulin/FtsZ-like_C"/>
</dbReference>
<dbReference type="SUPFAM" id="SSF52490">
    <property type="entry name" value="Tubulin nucleotide-binding domain-like"/>
    <property type="match status" value="1"/>
</dbReference>
<comment type="caution">
    <text evidence="10">The sequence shown here is derived from an EMBL/GenBank/DDBJ whole genome shotgun (WGS) entry which is preliminary data.</text>
</comment>
<feature type="compositionally biased region" description="Polar residues" evidence="7">
    <location>
        <begin position="537"/>
        <end position="547"/>
    </location>
</feature>
<organism evidence="10 11">
    <name type="scientific">Paragonimus skrjabini miyazakii</name>
    <dbReference type="NCBI Taxonomy" id="59628"/>
    <lineage>
        <taxon>Eukaryota</taxon>
        <taxon>Metazoa</taxon>
        <taxon>Spiralia</taxon>
        <taxon>Lophotrochozoa</taxon>
        <taxon>Platyhelminthes</taxon>
        <taxon>Trematoda</taxon>
        <taxon>Digenea</taxon>
        <taxon>Plagiorchiida</taxon>
        <taxon>Troglotremata</taxon>
        <taxon>Troglotrematidae</taxon>
        <taxon>Paragonimus</taxon>
    </lineage>
</organism>
<dbReference type="Gene3D" id="1.10.287.600">
    <property type="entry name" value="Helix hairpin bin"/>
    <property type="match status" value="1"/>
</dbReference>
<gene>
    <name evidence="10" type="ORF">EG68_01042</name>
</gene>
<evidence type="ECO:0008006" key="12">
    <source>
        <dbReference type="Google" id="ProtNLM"/>
    </source>
</evidence>
<keyword evidence="11" id="KW-1185">Reference proteome</keyword>
<comment type="catalytic activity">
    <reaction evidence="6">
        <text>GTP + H2O = GDP + phosphate + H(+)</text>
        <dbReference type="Rhea" id="RHEA:19669"/>
        <dbReference type="ChEBI" id="CHEBI:15377"/>
        <dbReference type="ChEBI" id="CHEBI:15378"/>
        <dbReference type="ChEBI" id="CHEBI:37565"/>
        <dbReference type="ChEBI" id="CHEBI:43474"/>
        <dbReference type="ChEBI" id="CHEBI:58189"/>
    </reaction>
    <physiologicalReaction direction="left-to-right" evidence="6">
        <dbReference type="Rhea" id="RHEA:19670"/>
    </physiologicalReaction>
</comment>
<dbReference type="GO" id="GO:0016787">
    <property type="term" value="F:hydrolase activity"/>
    <property type="evidence" value="ECO:0007669"/>
    <property type="project" value="UniProtKB-KW"/>
</dbReference>
<dbReference type="Gene3D" id="3.40.50.1440">
    <property type="entry name" value="Tubulin/FtsZ, GTPase domain"/>
    <property type="match status" value="1"/>
</dbReference>
<dbReference type="InterPro" id="IPR023123">
    <property type="entry name" value="Tubulin_C"/>
</dbReference>
<dbReference type="OrthoDB" id="6238632at2759"/>
<protein>
    <recommendedName>
        <fullName evidence="12">Tubulin alpha chain</fullName>
    </recommendedName>
</protein>
<dbReference type="SMART" id="SM00865">
    <property type="entry name" value="Tubulin_C"/>
    <property type="match status" value="1"/>
</dbReference>
<sequence>MRQLIHLHVGQAGVQTANALWELYCLEHQIQPDGRQVASAFDQLQAKINEAKASGLPRLDVEDLNSVDMDSPNMQDELNKIIPVSGSDSSQALDQARDFDNGAYETLFEVSPHGQFVPRAIFVDSETSVIDEVRNGMYRCLFHPNDMITHHEDCSNNFARGNITIGKKMIDKVMERIRKAVEHTDLLQGFIATHSCSGGTGGGLTAYIFQCLLADYDKYSIVQLPIYPSPQHANTIVEPYNTVLHLDQAVDAVKLSTMMDNEAIGEVCHRNLMHRQPTFHTMNQVIALLTSSLLSPVRYPGCLTAGLPELETNLVPFPRIHFPVLRHAPFLHFSRSTHQTSSIDQLVQNVFSAAGQTVKCDLNRGKFMACVLSFRGLVGPRLVNSALSRIKATPHLEFVDWCPTGVKVNLVAQPPIFMAHDSHLAPTDCSVTMLANSTAIRSVWATVGAKFDMMFSRRCFLHWFLNEGLEESEMKEARETLASIEQDYREIGISGERNLNFFTSANRTPQLKRRQWCKYNPTTQIPLSHFSDESSEELSSTMTNSLSPPVKLPTAQGEVPLHSPQIKNRFLTSKRVTIKRPAVVK</sequence>
<evidence type="ECO:0000313" key="11">
    <source>
        <dbReference type="Proteomes" id="UP000822476"/>
    </source>
</evidence>
<dbReference type="GO" id="GO:0005525">
    <property type="term" value="F:GTP binding"/>
    <property type="evidence" value="ECO:0007669"/>
    <property type="project" value="UniProtKB-KW"/>
</dbReference>
<dbReference type="GO" id="GO:0005874">
    <property type="term" value="C:microtubule"/>
    <property type="evidence" value="ECO:0007669"/>
    <property type="project" value="UniProtKB-KW"/>
</dbReference>
<dbReference type="CDD" id="cd02186">
    <property type="entry name" value="alpha_tubulin"/>
    <property type="match status" value="1"/>
</dbReference>
<dbReference type="PANTHER" id="PTHR11588">
    <property type="entry name" value="TUBULIN"/>
    <property type="match status" value="1"/>
</dbReference>
<name>A0A8S9ZBN4_9TREM</name>
<keyword evidence="2" id="KW-0493">Microtubule</keyword>
<evidence type="ECO:0000313" key="10">
    <source>
        <dbReference type="EMBL" id="KAF7261608.1"/>
    </source>
</evidence>
<dbReference type="SMART" id="SM00864">
    <property type="entry name" value="Tubulin"/>
    <property type="match status" value="1"/>
</dbReference>
<evidence type="ECO:0000259" key="8">
    <source>
        <dbReference type="SMART" id="SM00864"/>
    </source>
</evidence>
<dbReference type="PRINTS" id="PR01162">
    <property type="entry name" value="ALPHATUBULIN"/>
</dbReference>
<feature type="domain" description="Tubulin/FtsZ 2-layer sandwich" evidence="9">
    <location>
        <begin position="303"/>
        <end position="449"/>
    </location>
</feature>
<evidence type="ECO:0000259" key="9">
    <source>
        <dbReference type="SMART" id="SM00865"/>
    </source>
</evidence>
<evidence type="ECO:0000256" key="1">
    <source>
        <dbReference type="ARBA" id="ARBA00009636"/>
    </source>
</evidence>
<dbReference type="GO" id="GO:0005200">
    <property type="term" value="F:structural constituent of cytoskeleton"/>
    <property type="evidence" value="ECO:0007669"/>
    <property type="project" value="InterPro"/>
</dbReference>
<dbReference type="InterPro" id="IPR002452">
    <property type="entry name" value="Alpha_tubulin"/>
</dbReference>
<dbReference type="EMBL" id="JTDE01000317">
    <property type="protein sequence ID" value="KAF7261608.1"/>
    <property type="molecule type" value="Genomic_DNA"/>
</dbReference>
<reference evidence="10" key="1">
    <citation type="submission" date="2019-07" db="EMBL/GenBank/DDBJ databases">
        <title>Annotation for the trematode Paragonimus miyazaki's.</title>
        <authorList>
            <person name="Choi Y.-J."/>
        </authorList>
    </citation>
    <scope>NUCLEOTIDE SEQUENCE</scope>
    <source>
        <strain evidence="10">Japan</strain>
    </source>
</reference>
<dbReference type="GO" id="GO:0007017">
    <property type="term" value="P:microtubule-based process"/>
    <property type="evidence" value="ECO:0007669"/>
    <property type="project" value="InterPro"/>
</dbReference>
<dbReference type="Pfam" id="PF03953">
    <property type="entry name" value="Tubulin_C"/>
    <property type="match status" value="1"/>
</dbReference>
<dbReference type="AlphaFoldDB" id="A0A8S9ZBN4"/>
<dbReference type="InterPro" id="IPR036525">
    <property type="entry name" value="Tubulin/FtsZ_GTPase_sf"/>
</dbReference>